<reference evidence="1" key="1">
    <citation type="journal article" date="2019" name="Database">
        <title>The radish genome database (RadishGD): an integrated information resource for radish genomics.</title>
        <authorList>
            <person name="Yu H.J."/>
            <person name="Baek S."/>
            <person name="Lee Y.J."/>
            <person name="Cho A."/>
            <person name="Mun J.H."/>
        </authorList>
    </citation>
    <scope>NUCLEOTIDE SEQUENCE [LARGE SCALE GENOMIC DNA]</scope>
    <source>
        <strain evidence="1">cv. WK10039</strain>
    </source>
</reference>
<keyword evidence="1" id="KW-1185">Reference proteome</keyword>
<evidence type="ECO:0000313" key="3">
    <source>
        <dbReference type="RefSeq" id="XP_056866829.1"/>
    </source>
</evidence>
<dbReference type="KEGG" id="rsz:130507654"/>
<evidence type="ECO:0000313" key="1">
    <source>
        <dbReference type="Proteomes" id="UP000504610"/>
    </source>
</evidence>
<dbReference type="OrthoDB" id="513375at2759"/>
<dbReference type="AlphaFoldDB" id="A0A9W3DSY6"/>
<accession>A0A9W3DSY6</accession>
<organism evidence="1 3">
    <name type="scientific">Raphanus sativus</name>
    <name type="common">Radish</name>
    <name type="synonym">Raphanus raphanistrum var. sativus</name>
    <dbReference type="NCBI Taxonomy" id="3726"/>
    <lineage>
        <taxon>Eukaryota</taxon>
        <taxon>Viridiplantae</taxon>
        <taxon>Streptophyta</taxon>
        <taxon>Embryophyta</taxon>
        <taxon>Tracheophyta</taxon>
        <taxon>Spermatophyta</taxon>
        <taxon>Magnoliopsida</taxon>
        <taxon>eudicotyledons</taxon>
        <taxon>Gunneridae</taxon>
        <taxon>Pentapetalae</taxon>
        <taxon>rosids</taxon>
        <taxon>malvids</taxon>
        <taxon>Brassicales</taxon>
        <taxon>Brassicaceae</taxon>
        <taxon>Brassiceae</taxon>
        <taxon>Raphanus</taxon>
    </lineage>
</organism>
<evidence type="ECO:0000313" key="2">
    <source>
        <dbReference type="RefSeq" id="XP_056858321.1"/>
    </source>
</evidence>
<dbReference type="KEGG" id="rsz:108861093"/>
<gene>
    <name evidence="3" type="primary">LOC108861093</name>
    <name evidence="2" type="synonym">LOC130507654</name>
</gene>
<dbReference type="Proteomes" id="UP000504610">
    <property type="component" value="Chromosome 5"/>
</dbReference>
<protein>
    <submittedName>
        <fullName evidence="3">Uncharacterized protein LOC108861093 isoform X1</fullName>
    </submittedName>
    <submittedName>
        <fullName evidence="2">Uncharacterized protein LOC130507654 isoform X1</fullName>
    </submittedName>
</protein>
<dbReference type="RefSeq" id="XP_056858321.1">
    <property type="nucleotide sequence ID" value="XM_057002341.1"/>
</dbReference>
<sequence length="232" mass="26369">MARWRVIPVDLICVLVEAVVFFHQSAVRCRMSFSETVLCMLHGSSLMVLISTTSSLMSSFNPKSEISGYKYSGRCSSTVESRLLRFWEAENVKRGGELMWIDMLMVDVNGDQQSMSRKHWMMTYMCLSPALVTNAYTFVYVQNAAALDKKPEVYCNCQSIDYMCGAIGKWKALNRKGSKDVYEFTECPNCYPLANNKGLLRRPGAHELLDTMYNGRLLLNSRAAEAIEEEEK</sequence>
<dbReference type="GeneID" id="108861093"/>
<reference evidence="2 3" key="2">
    <citation type="submission" date="2025-04" db="UniProtKB">
        <authorList>
            <consortium name="RefSeq"/>
        </authorList>
    </citation>
    <scope>IDENTIFICATION</scope>
    <source>
        <tissue evidence="2 3">Leaf</tissue>
    </source>
</reference>
<name>A0A9W3DSY6_RAPSA</name>
<dbReference type="RefSeq" id="XP_056866829.1">
    <property type="nucleotide sequence ID" value="XM_057010849.1"/>
</dbReference>
<proteinExistence type="predicted"/>